<dbReference type="Proteomes" id="UP000284842">
    <property type="component" value="Unassembled WGS sequence"/>
</dbReference>
<dbReference type="OrthoDB" id="10251508at2759"/>
<organism evidence="1 2">
    <name type="scientific">Panaeolus cyanescens</name>
    <dbReference type="NCBI Taxonomy" id="181874"/>
    <lineage>
        <taxon>Eukaryota</taxon>
        <taxon>Fungi</taxon>
        <taxon>Dikarya</taxon>
        <taxon>Basidiomycota</taxon>
        <taxon>Agaricomycotina</taxon>
        <taxon>Agaricomycetes</taxon>
        <taxon>Agaricomycetidae</taxon>
        <taxon>Agaricales</taxon>
        <taxon>Agaricineae</taxon>
        <taxon>Galeropsidaceae</taxon>
        <taxon>Panaeolus</taxon>
    </lineage>
</organism>
<reference evidence="1 2" key="1">
    <citation type="journal article" date="2018" name="Evol. Lett.">
        <title>Horizontal gene cluster transfer increased hallucinogenic mushroom diversity.</title>
        <authorList>
            <person name="Reynolds H.T."/>
            <person name="Vijayakumar V."/>
            <person name="Gluck-Thaler E."/>
            <person name="Korotkin H.B."/>
            <person name="Matheny P.B."/>
            <person name="Slot J.C."/>
        </authorList>
    </citation>
    <scope>NUCLEOTIDE SEQUENCE [LARGE SCALE GENOMIC DNA]</scope>
    <source>
        <strain evidence="1 2">2629</strain>
    </source>
</reference>
<name>A0A409YJZ6_9AGAR</name>
<sequence>MVPIHLRTLLSSSATSLLQELTSVCSKYGDKGYTFAFSLSTNYSKSEELETVFGQLAGFNKNNLQKGQTIGCLVEPPTGIYLPQENLQLRSSRADYISCSLAVFDSTNVIAFRSDLPSEEQPQVGRWHSFRKSAAGGSEISLNESRSSASNGPVDWEDVWARSSLQSDAMPVLPQELQKASDISHLIYFTAPHPTQLTTALSSHLPHATCLGLVAAPTHFITGRAVSLFMNGKIYDSGAVGLAFKRPTESQSRVKCETTFAGFQRLSNPMLVTQTEGNMLNAVKSMSPESSTETLNPTSLLLRAIQQANLIAPTFKESEDFALAVLSSPVAGDEKQPSIEQTYTITAGDPRNRGGALSLAGQLAPKPGSVVQFVHRPHNAPIVLPANKCTSSEQSTTKDTRITFVTVPEALPNIMDGESAGAEHFDVGWPPLSLDSTFFASSAQGFLLSRPQGNTTSSESLPSRTWTAILPGTMATLTSGSNVGS</sequence>
<dbReference type="EMBL" id="NHTK01001073">
    <property type="protein sequence ID" value="PPR03342.1"/>
    <property type="molecule type" value="Genomic_DNA"/>
</dbReference>
<keyword evidence="2" id="KW-1185">Reference proteome</keyword>
<proteinExistence type="predicted"/>
<gene>
    <name evidence="1" type="ORF">CVT24_012582</name>
</gene>
<evidence type="ECO:0000313" key="1">
    <source>
        <dbReference type="EMBL" id="PPR03342.1"/>
    </source>
</evidence>
<accession>A0A409YJZ6</accession>
<dbReference type="InParanoid" id="A0A409YJZ6"/>
<comment type="caution">
    <text evidence="1">The sequence shown here is derived from an EMBL/GenBank/DDBJ whole genome shotgun (WGS) entry which is preliminary data.</text>
</comment>
<dbReference type="AlphaFoldDB" id="A0A409YJZ6"/>
<evidence type="ECO:0000313" key="2">
    <source>
        <dbReference type="Proteomes" id="UP000284842"/>
    </source>
</evidence>
<protein>
    <submittedName>
        <fullName evidence="1">Uncharacterized protein</fullName>
    </submittedName>
</protein>